<keyword evidence="3" id="KW-1185">Reference proteome</keyword>
<dbReference type="Proteomes" id="UP000298030">
    <property type="component" value="Unassembled WGS sequence"/>
</dbReference>
<evidence type="ECO:0000313" key="2">
    <source>
        <dbReference type="EMBL" id="TEB22568.1"/>
    </source>
</evidence>
<evidence type="ECO:0000256" key="1">
    <source>
        <dbReference type="SAM" id="MobiDB-lite"/>
    </source>
</evidence>
<sequence>MPNATSPACLGRGSSVGRTWSGRYEGRKLRPLRVRRPEKRLKRSMCKIIIP</sequence>
<comment type="caution">
    <text evidence="2">The sequence shown here is derived from an EMBL/GenBank/DDBJ whole genome shotgun (WGS) entry which is preliminary data.</text>
</comment>
<organism evidence="2 3">
    <name type="scientific">Coprinellus micaceus</name>
    <name type="common">Glistening ink-cap mushroom</name>
    <name type="synonym">Coprinus micaceus</name>
    <dbReference type="NCBI Taxonomy" id="71717"/>
    <lineage>
        <taxon>Eukaryota</taxon>
        <taxon>Fungi</taxon>
        <taxon>Dikarya</taxon>
        <taxon>Basidiomycota</taxon>
        <taxon>Agaricomycotina</taxon>
        <taxon>Agaricomycetes</taxon>
        <taxon>Agaricomycetidae</taxon>
        <taxon>Agaricales</taxon>
        <taxon>Agaricineae</taxon>
        <taxon>Psathyrellaceae</taxon>
        <taxon>Coprinellus</taxon>
    </lineage>
</organism>
<gene>
    <name evidence="2" type="ORF">FA13DRAFT_1477311</name>
</gene>
<accession>A0A4Y7SLP9</accession>
<evidence type="ECO:0000313" key="3">
    <source>
        <dbReference type="Proteomes" id="UP000298030"/>
    </source>
</evidence>
<dbReference type="EMBL" id="QPFP01000089">
    <property type="protein sequence ID" value="TEB22568.1"/>
    <property type="molecule type" value="Genomic_DNA"/>
</dbReference>
<proteinExistence type="predicted"/>
<reference evidence="2 3" key="1">
    <citation type="journal article" date="2019" name="Nat. Ecol. Evol.">
        <title>Megaphylogeny resolves global patterns of mushroom evolution.</title>
        <authorList>
            <person name="Varga T."/>
            <person name="Krizsan K."/>
            <person name="Foldi C."/>
            <person name="Dima B."/>
            <person name="Sanchez-Garcia M."/>
            <person name="Sanchez-Ramirez S."/>
            <person name="Szollosi G.J."/>
            <person name="Szarkandi J.G."/>
            <person name="Papp V."/>
            <person name="Albert L."/>
            <person name="Andreopoulos W."/>
            <person name="Angelini C."/>
            <person name="Antonin V."/>
            <person name="Barry K.W."/>
            <person name="Bougher N.L."/>
            <person name="Buchanan P."/>
            <person name="Buyck B."/>
            <person name="Bense V."/>
            <person name="Catcheside P."/>
            <person name="Chovatia M."/>
            <person name="Cooper J."/>
            <person name="Damon W."/>
            <person name="Desjardin D."/>
            <person name="Finy P."/>
            <person name="Geml J."/>
            <person name="Haridas S."/>
            <person name="Hughes K."/>
            <person name="Justo A."/>
            <person name="Karasinski D."/>
            <person name="Kautmanova I."/>
            <person name="Kiss B."/>
            <person name="Kocsube S."/>
            <person name="Kotiranta H."/>
            <person name="LaButti K.M."/>
            <person name="Lechner B.E."/>
            <person name="Liimatainen K."/>
            <person name="Lipzen A."/>
            <person name="Lukacs Z."/>
            <person name="Mihaltcheva S."/>
            <person name="Morgado L.N."/>
            <person name="Niskanen T."/>
            <person name="Noordeloos M.E."/>
            <person name="Ohm R.A."/>
            <person name="Ortiz-Santana B."/>
            <person name="Ovrebo C."/>
            <person name="Racz N."/>
            <person name="Riley R."/>
            <person name="Savchenko A."/>
            <person name="Shiryaev A."/>
            <person name="Soop K."/>
            <person name="Spirin V."/>
            <person name="Szebenyi C."/>
            <person name="Tomsovsky M."/>
            <person name="Tulloss R.E."/>
            <person name="Uehling J."/>
            <person name="Grigoriev I.V."/>
            <person name="Vagvolgyi C."/>
            <person name="Papp T."/>
            <person name="Martin F.M."/>
            <person name="Miettinen O."/>
            <person name="Hibbett D.S."/>
            <person name="Nagy L.G."/>
        </authorList>
    </citation>
    <scope>NUCLEOTIDE SEQUENCE [LARGE SCALE GENOMIC DNA]</scope>
    <source>
        <strain evidence="2 3">FP101781</strain>
    </source>
</reference>
<name>A0A4Y7SLP9_COPMI</name>
<dbReference type="AlphaFoldDB" id="A0A4Y7SLP9"/>
<feature type="region of interest" description="Disordered" evidence="1">
    <location>
        <begin position="1"/>
        <end position="22"/>
    </location>
</feature>
<protein>
    <submittedName>
        <fullName evidence="2">Uncharacterized protein</fullName>
    </submittedName>
</protein>